<keyword evidence="6" id="KW-1185">Reference proteome</keyword>
<dbReference type="PANTHER" id="PTHR11592:SF78">
    <property type="entry name" value="GLUTATHIONE PEROXIDASE"/>
    <property type="match status" value="1"/>
</dbReference>
<dbReference type="PROSITE" id="PS51355">
    <property type="entry name" value="GLUTATHIONE_PEROXID_3"/>
    <property type="match status" value="1"/>
</dbReference>
<name>A0A7D9D5B3_PARCT</name>
<evidence type="ECO:0000256" key="4">
    <source>
        <dbReference type="RuleBase" id="RU000499"/>
    </source>
</evidence>
<comment type="caution">
    <text evidence="5">The sequence shown here is derived from an EMBL/GenBank/DDBJ whole genome shotgun (WGS) entry which is preliminary data.</text>
</comment>
<dbReference type="OrthoDB" id="446890at2759"/>
<gene>
    <name evidence="5" type="ORF">PACLA_8A073595</name>
</gene>
<reference evidence="5" key="1">
    <citation type="submission" date="2020-04" db="EMBL/GenBank/DDBJ databases">
        <authorList>
            <person name="Alioto T."/>
            <person name="Alioto T."/>
            <person name="Gomez Garrido J."/>
        </authorList>
    </citation>
    <scope>NUCLEOTIDE SEQUENCE</scope>
    <source>
        <strain evidence="5">A484AB</strain>
    </source>
</reference>
<proteinExistence type="inferred from homology"/>
<evidence type="ECO:0000256" key="2">
    <source>
        <dbReference type="ARBA" id="ARBA00022559"/>
    </source>
</evidence>
<evidence type="ECO:0000313" key="5">
    <source>
        <dbReference type="EMBL" id="CAB3976714.1"/>
    </source>
</evidence>
<dbReference type="InterPro" id="IPR000889">
    <property type="entry name" value="Glutathione_peroxidase"/>
</dbReference>
<dbReference type="GO" id="GO:0004601">
    <property type="term" value="F:peroxidase activity"/>
    <property type="evidence" value="ECO:0007669"/>
    <property type="project" value="UniProtKB-KW"/>
</dbReference>
<dbReference type="PANTHER" id="PTHR11592">
    <property type="entry name" value="GLUTATHIONE PEROXIDASE"/>
    <property type="match status" value="1"/>
</dbReference>
<dbReference type="EMBL" id="CACRXK020000009">
    <property type="protein sequence ID" value="CAB3976714.1"/>
    <property type="molecule type" value="Genomic_DNA"/>
</dbReference>
<dbReference type="Gene3D" id="3.40.30.10">
    <property type="entry name" value="Glutaredoxin"/>
    <property type="match status" value="1"/>
</dbReference>
<dbReference type="AlphaFoldDB" id="A0A7D9D5B3"/>
<accession>A0A7D9D5B3</accession>
<dbReference type="InterPro" id="IPR036249">
    <property type="entry name" value="Thioredoxin-like_sf"/>
</dbReference>
<organism evidence="5 6">
    <name type="scientific">Paramuricea clavata</name>
    <name type="common">Red gorgonian</name>
    <name type="synonym">Violescent sea-whip</name>
    <dbReference type="NCBI Taxonomy" id="317549"/>
    <lineage>
        <taxon>Eukaryota</taxon>
        <taxon>Metazoa</taxon>
        <taxon>Cnidaria</taxon>
        <taxon>Anthozoa</taxon>
        <taxon>Octocorallia</taxon>
        <taxon>Malacalcyonacea</taxon>
        <taxon>Plexauridae</taxon>
        <taxon>Paramuricea</taxon>
    </lineage>
</organism>
<sequence>MFFRVQAFVFLSFFLAKFVYTREKRSEFCLRAQDSIHEFTDEDLRGRTVDFKNYRDSIILLVNVATFCQYTYQYLGLNSLQKKYRSSDRCGLKILAVPCNQFAHQEPGNDAEEIYNGLKYVRPGRGFEPQMALLKKRDVNGRNEDDLYTWLKTRCPSPSLAINEISDIYYTPVRNDDISWNFEKILLDHKGQPWKRYTSAVEPEELVRDIEELIDMCES</sequence>
<dbReference type="CDD" id="cd00340">
    <property type="entry name" value="GSH_Peroxidase"/>
    <property type="match status" value="1"/>
</dbReference>
<keyword evidence="3 4" id="KW-0560">Oxidoreductase</keyword>
<evidence type="ECO:0000256" key="1">
    <source>
        <dbReference type="ARBA" id="ARBA00006926"/>
    </source>
</evidence>
<dbReference type="Pfam" id="PF00255">
    <property type="entry name" value="GSHPx"/>
    <property type="match status" value="1"/>
</dbReference>
<dbReference type="PIRSF" id="PIRSF000303">
    <property type="entry name" value="Glutathion_perox"/>
    <property type="match status" value="1"/>
</dbReference>
<evidence type="ECO:0000313" key="6">
    <source>
        <dbReference type="Proteomes" id="UP001152795"/>
    </source>
</evidence>
<keyword evidence="2 4" id="KW-0575">Peroxidase</keyword>
<comment type="similarity">
    <text evidence="1 4">Belongs to the glutathione peroxidase family.</text>
</comment>
<dbReference type="GO" id="GO:0006979">
    <property type="term" value="P:response to oxidative stress"/>
    <property type="evidence" value="ECO:0007669"/>
    <property type="project" value="InterPro"/>
</dbReference>
<evidence type="ECO:0000256" key="3">
    <source>
        <dbReference type="ARBA" id="ARBA00023002"/>
    </source>
</evidence>
<dbReference type="PRINTS" id="PR01011">
    <property type="entry name" value="GLUTPROXDASE"/>
</dbReference>
<protein>
    <recommendedName>
        <fullName evidence="4">Glutathione peroxidase</fullName>
    </recommendedName>
</protein>
<dbReference type="SUPFAM" id="SSF52833">
    <property type="entry name" value="Thioredoxin-like"/>
    <property type="match status" value="1"/>
</dbReference>
<dbReference type="Proteomes" id="UP001152795">
    <property type="component" value="Unassembled WGS sequence"/>
</dbReference>